<keyword evidence="1" id="KW-0812">Transmembrane</keyword>
<evidence type="ECO:0000313" key="3">
    <source>
        <dbReference type="Proteomes" id="UP000663869"/>
    </source>
</evidence>
<name>A0A818MCV0_9BILA</name>
<evidence type="ECO:0000256" key="1">
    <source>
        <dbReference type="SAM" id="Phobius"/>
    </source>
</evidence>
<feature type="transmembrane region" description="Helical" evidence="1">
    <location>
        <begin position="57"/>
        <end position="78"/>
    </location>
</feature>
<dbReference type="EMBL" id="CAJNYU010002695">
    <property type="protein sequence ID" value="CAF3585028.1"/>
    <property type="molecule type" value="Genomic_DNA"/>
</dbReference>
<dbReference type="Proteomes" id="UP000663869">
    <property type="component" value="Unassembled WGS sequence"/>
</dbReference>
<dbReference type="AlphaFoldDB" id="A0A818MCV0"/>
<keyword evidence="1" id="KW-0472">Membrane</keyword>
<proteinExistence type="predicted"/>
<organism evidence="2 3">
    <name type="scientific">Rotaria socialis</name>
    <dbReference type="NCBI Taxonomy" id="392032"/>
    <lineage>
        <taxon>Eukaryota</taxon>
        <taxon>Metazoa</taxon>
        <taxon>Spiralia</taxon>
        <taxon>Gnathifera</taxon>
        <taxon>Rotifera</taxon>
        <taxon>Eurotatoria</taxon>
        <taxon>Bdelloidea</taxon>
        <taxon>Philodinida</taxon>
        <taxon>Philodinidae</taxon>
        <taxon>Rotaria</taxon>
    </lineage>
</organism>
<gene>
    <name evidence="2" type="ORF">FME351_LOCUS21153</name>
</gene>
<sequence length="105" mass="12298">MNCCSAYFYTRFTNDDTLIELAMLNESNMEVQEDSILPRDDQSSIHGPIKFIKSHSFWFYIFSFIICIIFSFVITYLYSSLSVPTKRIDSYAENGLHQNEINDKN</sequence>
<keyword evidence="1" id="KW-1133">Transmembrane helix</keyword>
<comment type="caution">
    <text evidence="2">The sequence shown here is derived from an EMBL/GenBank/DDBJ whole genome shotgun (WGS) entry which is preliminary data.</text>
</comment>
<evidence type="ECO:0000313" key="2">
    <source>
        <dbReference type="EMBL" id="CAF3585028.1"/>
    </source>
</evidence>
<reference evidence="2" key="1">
    <citation type="submission" date="2021-02" db="EMBL/GenBank/DDBJ databases">
        <authorList>
            <person name="Nowell W R."/>
        </authorList>
    </citation>
    <scope>NUCLEOTIDE SEQUENCE</scope>
</reference>
<accession>A0A818MCV0</accession>
<protein>
    <submittedName>
        <fullName evidence="2">Uncharacterized protein</fullName>
    </submittedName>
</protein>